<feature type="domain" description="GNAT-like N-terminal" evidence="1">
    <location>
        <begin position="130"/>
        <end position="189"/>
    </location>
</feature>
<evidence type="ECO:0000259" key="1">
    <source>
        <dbReference type="Pfam" id="PF22555"/>
    </source>
</evidence>
<keyword evidence="3" id="KW-1185">Reference proteome</keyword>
<proteinExistence type="predicted"/>
<evidence type="ECO:0000313" key="2">
    <source>
        <dbReference type="EMBL" id="MFD0628511.1"/>
    </source>
</evidence>
<sequence length="297" mass="32285">MFDGEGSVTVGKSCTKAGISQLPGPIADQFVLRMKELGFETSGHLRPSGVMGLDIAGGWPEILRTLGTLRSERLIARLQTREIERLSLRSRGNPRVKVVAVERVGVRPIQSITTTTGTYIGEGFAMHNSGDYTGQFASIDAAFDWPEPDFGELTEDGKEEIIAQVQDRPHCVLGLHIERPELRDRLAGVGGRCSSPRCCSAARCWAVAIAASTARRHMTCQARRARRRGRSSGRSITCSIIGLLGKRCLTGQPCLVPPLLAHTPCGWCGLWGVTVEEGRRQGDVMARARPPTADLRN</sequence>
<gene>
    <name evidence="2" type="ORF">ACFQ2K_43735</name>
</gene>
<reference evidence="3" key="1">
    <citation type="journal article" date="2019" name="Int. J. Syst. Evol. Microbiol.">
        <title>The Global Catalogue of Microorganisms (GCM) 10K type strain sequencing project: providing services to taxonomists for standard genome sequencing and annotation.</title>
        <authorList>
            <consortium name="The Broad Institute Genomics Platform"/>
            <consortium name="The Broad Institute Genome Sequencing Center for Infectious Disease"/>
            <person name="Wu L."/>
            <person name="Ma J."/>
        </authorList>
    </citation>
    <scope>NUCLEOTIDE SEQUENCE [LARGE SCALE GENOMIC DNA]</scope>
    <source>
        <strain evidence="3">JCM 12607</strain>
    </source>
</reference>
<comment type="caution">
    <text evidence="2">The sequence shown here is derived from an EMBL/GenBank/DDBJ whole genome shotgun (WGS) entry which is preliminary data.</text>
</comment>
<evidence type="ECO:0000313" key="3">
    <source>
        <dbReference type="Proteomes" id="UP001596915"/>
    </source>
</evidence>
<dbReference type="EMBL" id="JBHTGL010000008">
    <property type="protein sequence ID" value="MFD0628511.1"/>
    <property type="molecule type" value="Genomic_DNA"/>
</dbReference>
<accession>A0ABW2X3Z1</accession>
<organism evidence="2 3">
    <name type="scientific">Streptomyces sanglieri</name>
    <dbReference type="NCBI Taxonomy" id="193460"/>
    <lineage>
        <taxon>Bacteria</taxon>
        <taxon>Bacillati</taxon>
        <taxon>Actinomycetota</taxon>
        <taxon>Actinomycetes</taxon>
        <taxon>Kitasatosporales</taxon>
        <taxon>Streptomycetaceae</taxon>
        <taxon>Streptomyces</taxon>
    </lineage>
</organism>
<dbReference type="InterPro" id="IPR054341">
    <property type="entry name" value="GNAT-like_N"/>
</dbReference>
<protein>
    <recommendedName>
        <fullName evidence="1">GNAT-like N-terminal domain-containing protein</fullName>
    </recommendedName>
</protein>
<dbReference type="Proteomes" id="UP001596915">
    <property type="component" value="Unassembled WGS sequence"/>
</dbReference>
<dbReference type="Pfam" id="PF22555">
    <property type="entry name" value="DAM-like-phage1"/>
    <property type="match status" value="1"/>
</dbReference>
<name>A0ABW2X3Z1_9ACTN</name>